<dbReference type="InterPro" id="IPR029063">
    <property type="entry name" value="SAM-dependent_MTases_sf"/>
</dbReference>
<evidence type="ECO:0000256" key="4">
    <source>
        <dbReference type="ARBA" id="ARBA00022691"/>
    </source>
</evidence>
<dbReference type="GO" id="GO:0032259">
    <property type="term" value="P:methylation"/>
    <property type="evidence" value="ECO:0007669"/>
    <property type="project" value="UniProtKB-KW"/>
</dbReference>
<evidence type="ECO:0000259" key="7">
    <source>
        <dbReference type="Pfam" id="PF13649"/>
    </source>
</evidence>
<dbReference type="Gene3D" id="1.10.150.290">
    <property type="entry name" value="S-adenosyl-L-methionine-dependent methyltransferases"/>
    <property type="match status" value="1"/>
</dbReference>
<evidence type="ECO:0000256" key="1">
    <source>
        <dbReference type="ARBA" id="ARBA00022490"/>
    </source>
</evidence>
<evidence type="ECO:0000256" key="5">
    <source>
        <dbReference type="HAMAP-Rule" id="MF_00560"/>
    </source>
</evidence>
<comment type="similarity">
    <text evidence="5">Belongs to the methyltransferase superfamily. Tam family.</text>
</comment>
<keyword evidence="1 5" id="KW-0963">Cytoplasm</keyword>
<feature type="region of interest" description="Disordered" evidence="6">
    <location>
        <begin position="273"/>
        <end position="326"/>
    </location>
</feature>
<accession>A0ABS7WBQ0</accession>
<dbReference type="PANTHER" id="PTHR43861:SF1">
    <property type="entry name" value="TRANS-ACONITATE 2-METHYLTRANSFERASE"/>
    <property type="match status" value="1"/>
</dbReference>
<name>A0ABS7WBQ0_STROV</name>
<dbReference type="GO" id="GO:0030798">
    <property type="term" value="F:trans-aconitate 2-methyltransferase activity"/>
    <property type="evidence" value="ECO:0007669"/>
    <property type="project" value="UniProtKB-EC"/>
</dbReference>
<feature type="domain" description="Methyltransferase" evidence="7">
    <location>
        <begin position="41"/>
        <end position="136"/>
    </location>
</feature>
<evidence type="ECO:0000256" key="2">
    <source>
        <dbReference type="ARBA" id="ARBA00022603"/>
    </source>
</evidence>
<proteinExistence type="inferred from homology"/>
<comment type="function">
    <text evidence="5">Catalyzes the S-adenosylmethionine monomethyl esterification of trans-aconitate.</text>
</comment>
<keyword evidence="4 5" id="KW-0949">S-adenosyl-L-methionine</keyword>
<gene>
    <name evidence="5" type="primary">tam</name>
    <name evidence="8" type="ORF">KVH32_30105</name>
</gene>
<feature type="compositionally biased region" description="Gly residues" evidence="6">
    <location>
        <begin position="273"/>
        <end position="301"/>
    </location>
</feature>
<comment type="catalytic activity">
    <reaction evidence="5">
        <text>trans-aconitate + S-adenosyl-L-methionine = (E)-3-(methoxycarbonyl)pent-2-enedioate + S-adenosyl-L-homocysteine</text>
        <dbReference type="Rhea" id="RHEA:14969"/>
        <dbReference type="ChEBI" id="CHEBI:15708"/>
        <dbReference type="ChEBI" id="CHEBI:57470"/>
        <dbReference type="ChEBI" id="CHEBI:57856"/>
        <dbReference type="ChEBI" id="CHEBI:59789"/>
        <dbReference type="EC" id="2.1.1.144"/>
    </reaction>
</comment>
<dbReference type="Gene3D" id="3.40.50.150">
    <property type="entry name" value="Vaccinia Virus protein VP39"/>
    <property type="match status" value="1"/>
</dbReference>
<dbReference type="EC" id="2.1.1.144" evidence="5"/>
<feature type="compositionally biased region" description="Low complexity" evidence="6">
    <location>
        <begin position="302"/>
        <end position="326"/>
    </location>
</feature>
<comment type="caution">
    <text evidence="8">The sequence shown here is derived from an EMBL/GenBank/DDBJ whole genome shotgun (WGS) entry which is preliminary data.</text>
</comment>
<evidence type="ECO:0000256" key="6">
    <source>
        <dbReference type="SAM" id="MobiDB-lite"/>
    </source>
</evidence>
<dbReference type="PANTHER" id="PTHR43861">
    <property type="entry name" value="TRANS-ACONITATE 2-METHYLTRANSFERASE-RELATED"/>
    <property type="match status" value="1"/>
</dbReference>
<dbReference type="HAMAP" id="MF_00560">
    <property type="entry name" value="Tran_acon_Me_trans"/>
    <property type="match status" value="1"/>
</dbReference>
<dbReference type="Proteomes" id="UP000758701">
    <property type="component" value="Unassembled WGS sequence"/>
</dbReference>
<keyword evidence="3 5" id="KW-0808">Transferase</keyword>
<organism evidence="8 9">
    <name type="scientific">Streptomyces olivaceus</name>
    <dbReference type="NCBI Taxonomy" id="47716"/>
    <lineage>
        <taxon>Bacteria</taxon>
        <taxon>Bacillati</taxon>
        <taxon>Actinomycetota</taxon>
        <taxon>Actinomycetes</taxon>
        <taxon>Kitasatosporales</taxon>
        <taxon>Streptomycetaceae</taxon>
        <taxon>Streptomyces</taxon>
    </lineage>
</organism>
<dbReference type="SUPFAM" id="SSF53335">
    <property type="entry name" value="S-adenosyl-L-methionine-dependent methyltransferases"/>
    <property type="match status" value="1"/>
</dbReference>
<evidence type="ECO:0000313" key="8">
    <source>
        <dbReference type="EMBL" id="MBZ6155386.1"/>
    </source>
</evidence>
<dbReference type="Pfam" id="PF13649">
    <property type="entry name" value="Methyltransf_25"/>
    <property type="match status" value="1"/>
</dbReference>
<dbReference type="CDD" id="cd02440">
    <property type="entry name" value="AdoMet_MTases"/>
    <property type="match status" value="1"/>
</dbReference>
<comment type="subcellular location">
    <subcellularLocation>
        <location evidence="5">Cytoplasm</location>
    </subcellularLocation>
</comment>
<keyword evidence="2 5" id="KW-0489">Methyltransferase</keyword>
<dbReference type="EMBL" id="JAHSTP010000016">
    <property type="protein sequence ID" value="MBZ6155386.1"/>
    <property type="molecule type" value="Genomic_DNA"/>
</dbReference>
<sequence length="326" mass="34306">MPATTPTWDPAQYLRHAGHRARPFTDLLARVHDLPADRPRIADLGCGPGNATVLLADRWPTARITGYDNSPQMLDRARRHAGPTSGGGHLDFAVADARTWSPDEPVDLLVSNATLQWVPGHADRFPDWIDRLAPGGTLALQVPGNFDAPSHRLMRELAGSRRWRHRLDGVLRHDDAVLTPQGYLAHLTAAGCTADVWETTYVHLLPGEDAVLDWVKGTGLLPVLDALDDDPPARDAFVEEYRAVLRAAYPAEAHGTPFPFRRVFAVARKPEGAAGGGGAEAAGEAGGGGAEAPGAAEGGRSGEAAGAAARGPGEAAGAAGRAVGER</sequence>
<dbReference type="InterPro" id="IPR041698">
    <property type="entry name" value="Methyltransf_25"/>
</dbReference>
<dbReference type="InterPro" id="IPR023149">
    <property type="entry name" value="Trans_acon_MeTrfase_C"/>
</dbReference>
<dbReference type="NCBIfam" id="NF010703">
    <property type="entry name" value="PRK14103.1"/>
    <property type="match status" value="1"/>
</dbReference>
<evidence type="ECO:0000256" key="3">
    <source>
        <dbReference type="ARBA" id="ARBA00022679"/>
    </source>
</evidence>
<reference evidence="8 9" key="1">
    <citation type="submission" date="2021-06" db="EMBL/GenBank/DDBJ databases">
        <title>Ecological speciation of a Streptomyces species isolated from different habitats and geographic origins.</title>
        <authorList>
            <person name="Wang J."/>
        </authorList>
    </citation>
    <scope>NUCLEOTIDE SEQUENCE [LARGE SCALE GENOMIC DNA]</scope>
    <source>
        <strain evidence="8 9">FXJ8.012</strain>
    </source>
</reference>
<dbReference type="InterPro" id="IPR023506">
    <property type="entry name" value="Trans-aconitate_MeTrfase"/>
</dbReference>
<protein>
    <recommendedName>
        <fullName evidence="5">Trans-aconitate 2-methyltransferase</fullName>
        <ecNumber evidence="5">2.1.1.144</ecNumber>
    </recommendedName>
</protein>
<keyword evidence="9" id="KW-1185">Reference proteome</keyword>
<evidence type="ECO:0000313" key="9">
    <source>
        <dbReference type="Proteomes" id="UP000758701"/>
    </source>
</evidence>